<comment type="caution">
    <text evidence="2">The sequence shown here is derived from an EMBL/GenBank/DDBJ whole genome shotgun (WGS) entry which is preliminary data.</text>
</comment>
<proteinExistence type="predicted"/>
<sequence>MQDVYMLLLLGAAYGLFRLFISWCGRVIQESEGDRP</sequence>
<name>A0ABS4F6P0_9BACL</name>
<keyword evidence="3" id="KW-1185">Reference proteome</keyword>
<organism evidence="2 3">
    <name type="scientific">Paenibacillus lactis</name>
    <dbReference type="NCBI Taxonomy" id="228574"/>
    <lineage>
        <taxon>Bacteria</taxon>
        <taxon>Bacillati</taxon>
        <taxon>Bacillota</taxon>
        <taxon>Bacilli</taxon>
        <taxon>Bacillales</taxon>
        <taxon>Paenibacillaceae</taxon>
        <taxon>Paenibacillus</taxon>
    </lineage>
</organism>
<evidence type="ECO:0000313" key="3">
    <source>
        <dbReference type="Proteomes" id="UP000706926"/>
    </source>
</evidence>
<dbReference type="EMBL" id="JAGGKI010000002">
    <property type="protein sequence ID" value="MBP1891911.1"/>
    <property type="molecule type" value="Genomic_DNA"/>
</dbReference>
<accession>A0ABS4F6P0</accession>
<evidence type="ECO:0000256" key="1">
    <source>
        <dbReference type="SAM" id="Phobius"/>
    </source>
</evidence>
<keyword evidence="1" id="KW-0472">Membrane</keyword>
<feature type="transmembrane region" description="Helical" evidence="1">
    <location>
        <begin position="6"/>
        <end position="28"/>
    </location>
</feature>
<protein>
    <submittedName>
        <fullName evidence="2">Uncharacterized protein</fullName>
    </submittedName>
</protein>
<keyword evidence="1" id="KW-0812">Transmembrane</keyword>
<evidence type="ECO:0000313" key="2">
    <source>
        <dbReference type="EMBL" id="MBP1891911.1"/>
    </source>
</evidence>
<keyword evidence="1" id="KW-1133">Transmembrane helix</keyword>
<gene>
    <name evidence="2" type="ORF">J2Z18_000983</name>
</gene>
<reference evidence="2 3" key="1">
    <citation type="submission" date="2021-03" db="EMBL/GenBank/DDBJ databases">
        <title>Genomic Encyclopedia of Type Strains, Phase IV (KMG-IV): sequencing the most valuable type-strain genomes for metagenomic binning, comparative biology and taxonomic classification.</title>
        <authorList>
            <person name="Goeker M."/>
        </authorList>
    </citation>
    <scope>NUCLEOTIDE SEQUENCE [LARGE SCALE GENOMIC DNA]</scope>
    <source>
        <strain evidence="2 3">DSM 15596</strain>
    </source>
</reference>
<dbReference type="Proteomes" id="UP000706926">
    <property type="component" value="Unassembled WGS sequence"/>
</dbReference>